<gene>
    <name evidence="1" type="ORF">BZL54_02050</name>
</gene>
<evidence type="ECO:0000313" key="1">
    <source>
        <dbReference type="EMBL" id="PCE34064.1"/>
    </source>
</evidence>
<proteinExistence type="predicted"/>
<evidence type="ECO:0000313" key="2">
    <source>
        <dbReference type="Proteomes" id="UP000217994"/>
    </source>
</evidence>
<name>A0A2A4FN63_9BURK</name>
<protein>
    <submittedName>
        <fullName evidence="1">Uncharacterized protein</fullName>
    </submittedName>
</protein>
<dbReference type="Proteomes" id="UP000217994">
    <property type="component" value="Unassembled WGS sequence"/>
</dbReference>
<dbReference type="AlphaFoldDB" id="A0A2A4FN63"/>
<comment type="caution">
    <text evidence="1">The sequence shown here is derived from an EMBL/GenBank/DDBJ whole genome shotgun (WGS) entry which is preliminary data.</text>
</comment>
<dbReference type="GeneID" id="69004868"/>
<dbReference type="RefSeq" id="WP_084907884.1">
    <property type="nucleotide sequence ID" value="NZ_CP020738.1"/>
</dbReference>
<organism evidence="1 2">
    <name type="scientific">Burkholderia ubonensis subsp. mesacidophila</name>
    <dbReference type="NCBI Taxonomy" id="265293"/>
    <lineage>
        <taxon>Bacteria</taxon>
        <taxon>Pseudomonadati</taxon>
        <taxon>Pseudomonadota</taxon>
        <taxon>Betaproteobacteria</taxon>
        <taxon>Burkholderiales</taxon>
        <taxon>Burkholderiaceae</taxon>
        <taxon>Burkholderia</taxon>
        <taxon>Burkholderia cepacia complex</taxon>
    </lineage>
</organism>
<sequence length="148" mass="16389">MTQPKATLWQAIDALAQQVPFSKTKIEQTLSTRLTETDEEGNDVFQFFKSTPVTLSDGVVIKSVDLRIKRQGEHPGFMVLELGGPCVGLDAVRGRYGHLEITDVPRGRSLDEATTHSAQLPWGQLSFSFEERNPACVASVSFKPKQQN</sequence>
<reference evidence="1 2" key="1">
    <citation type="submission" date="2017-01" db="EMBL/GenBank/DDBJ databases">
        <title>Whole-Genome Shotgun Sequencing of Two beta-Proteobacterial Species in Search of the Bulgecin Biosynthetic Cluster.</title>
        <authorList>
            <person name="Horsman M.E."/>
            <person name="Marous D.R."/>
            <person name="Li R."/>
            <person name="Oliver R.A."/>
            <person name="Byun B."/>
            <person name="Emrich S.J."/>
            <person name="Boggess B."/>
            <person name="Townsend C.A."/>
            <person name="Mobashery S."/>
        </authorList>
    </citation>
    <scope>NUCLEOTIDE SEQUENCE [LARGE SCALE GENOMIC DNA]</scope>
    <source>
        <strain evidence="1 2">ATCC 31433</strain>
    </source>
</reference>
<dbReference type="EMBL" id="MTZU01000006">
    <property type="protein sequence ID" value="PCE34064.1"/>
    <property type="molecule type" value="Genomic_DNA"/>
</dbReference>
<accession>A0A2A4FN63</accession>